<gene>
    <name evidence="2" type="ORF">PHLCEN_2v13303</name>
</gene>
<comment type="caution">
    <text evidence="2">The sequence shown here is derived from an EMBL/GenBank/DDBJ whole genome shotgun (WGS) entry which is preliminary data.</text>
</comment>
<evidence type="ECO:0000256" key="1">
    <source>
        <dbReference type="SAM" id="MobiDB-lite"/>
    </source>
</evidence>
<protein>
    <submittedName>
        <fullName evidence="2">Uncharacterized protein</fullName>
    </submittedName>
</protein>
<organism evidence="2 3">
    <name type="scientific">Hermanssonia centrifuga</name>
    <dbReference type="NCBI Taxonomy" id="98765"/>
    <lineage>
        <taxon>Eukaryota</taxon>
        <taxon>Fungi</taxon>
        <taxon>Dikarya</taxon>
        <taxon>Basidiomycota</taxon>
        <taxon>Agaricomycotina</taxon>
        <taxon>Agaricomycetes</taxon>
        <taxon>Polyporales</taxon>
        <taxon>Meruliaceae</taxon>
        <taxon>Hermanssonia</taxon>
    </lineage>
</organism>
<feature type="region of interest" description="Disordered" evidence="1">
    <location>
        <begin position="51"/>
        <end position="98"/>
    </location>
</feature>
<proteinExistence type="predicted"/>
<name>A0A2R6NFT1_9APHY</name>
<dbReference type="Proteomes" id="UP000186601">
    <property type="component" value="Unassembled WGS sequence"/>
</dbReference>
<reference evidence="2 3" key="1">
    <citation type="submission" date="2018-02" db="EMBL/GenBank/DDBJ databases">
        <title>Genome sequence of the basidiomycete white-rot fungus Phlebia centrifuga.</title>
        <authorList>
            <person name="Granchi Z."/>
            <person name="Peng M."/>
            <person name="de Vries R.P."/>
            <person name="Hilden K."/>
            <person name="Makela M.R."/>
            <person name="Grigoriev I."/>
            <person name="Riley R."/>
        </authorList>
    </citation>
    <scope>NUCLEOTIDE SEQUENCE [LARGE SCALE GENOMIC DNA]</scope>
    <source>
        <strain evidence="2 3">FBCC195</strain>
    </source>
</reference>
<keyword evidence="3" id="KW-1185">Reference proteome</keyword>
<accession>A0A2R6NFT1</accession>
<sequence>MDAYRSAVSFSKRPDFSQHMVTRAEYLEMGSNASRRKFRDWKPLDNVKGRETAKGRAVRFDQELEEGDEDLAPRKRGRGRGRGAGVGEGGTSRRRVNG</sequence>
<feature type="compositionally biased region" description="Basic and acidic residues" evidence="1">
    <location>
        <begin position="51"/>
        <end position="62"/>
    </location>
</feature>
<dbReference type="OrthoDB" id="6220758at2759"/>
<evidence type="ECO:0000313" key="2">
    <source>
        <dbReference type="EMBL" id="PSR70862.1"/>
    </source>
</evidence>
<dbReference type="EMBL" id="MLYV02001309">
    <property type="protein sequence ID" value="PSR70862.1"/>
    <property type="molecule type" value="Genomic_DNA"/>
</dbReference>
<dbReference type="STRING" id="98765.A0A2R6NFT1"/>
<evidence type="ECO:0000313" key="3">
    <source>
        <dbReference type="Proteomes" id="UP000186601"/>
    </source>
</evidence>
<dbReference type="AlphaFoldDB" id="A0A2R6NFT1"/>